<keyword evidence="3" id="KW-1185">Reference proteome</keyword>
<organism evidence="2 3">
    <name type="scientific">Stentor coeruleus</name>
    <dbReference type="NCBI Taxonomy" id="5963"/>
    <lineage>
        <taxon>Eukaryota</taxon>
        <taxon>Sar</taxon>
        <taxon>Alveolata</taxon>
        <taxon>Ciliophora</taxon>
        <taxon>Postciliodesmatophora</taxon>
        <taxon>Heterotrichea</taxon>
        <taxon>Heterotrichida</taxon>
        <taxon>Stentoridae</taxon>
        <taxon>Stentor</taxon>
    </lineage>
</organism>
<name>A0A1R2CPM9_9CILI</name>
<feature type="transmembrane region" description="Helical" evidence="1">
    <location>
        <begin position="7"/>
        <end position="27"/>
    </location>
</feature>
<protein>
    <submittedName>
        <fullName evidence="2">Uncharacterized protein</fullName>
    </submittedName>
</protein>
<feature type="transmembrane region" description="Helical" evidence="1">
    <location>
        <begin position="129"/>
        <end position="150"/>
    </location>
</feature>
<keyword evidence="1" id="KW-1133">Transmembrane helix</keyword>
<feature type="transmembrane region" description="Helical" evidence="1">
    <location>
        <begin position="170"/>
        <end position="192"/>
    </location>
</feature>
<dbReference type="AlphaFoldDB" id="A0A1R2CPM9"/>
<accession>A0A1R2CPM9</accession>
<evidence type="ECO:0000313" key="3">
    <source>
        <dbReference type="Proteomes" id="UP000187209"/>
    </source>
</evidence>
<comment type="caution">
    <text evidence="2">The sequence shown here is derived from an EMBL/GenBank/DDBJ whole genome shotgun (WGS) entry which is preliminary data.</text>
</comment>
<keyword evidence="1" id="KW-0472">Membrane</keyword>
<sequence length="220" mass="25095">MAGAKTLSFAQICLDLSCLLIIIFSYFNKVFTYMNDYTVRILKITYEFTDPQTKLDAFVTCYYDDFNNYFCDKQPNIEGMTEICDNLDNFKSAGIVYIVISSFAMITIIMSIIHIVARLFEAEKSILLFHYYHLIYPCILGIATACYLGITEIFTLSPPKDKDNDQVSPQIGIAAIFLAQVLSLISMGFYYLTRKKVLKAIKVSDAKPLKNDHDEDIPQE</sequence>
<dbReference type="EMBL" id="MPUH01000092">
    <property type="protein sequence ID" value="OMJ90954.1"/>
    <property type="molecule type" value="Genomic_DNA"/>
</dbReference>
<proteinExistence type="predicted"/>
<feature type="transmembrane region" description="Helical" evidence="1">
    <location>
        <begin position="95"/>
        <end position="117"/>
    </location>
</feature>
<gene>
    <name evidence="2" type="ORF">SteCoe_6622</name>
</gene>
<evidence type="ECO:0000256" key="1">
    <source>
        <dbReference type="SAM" id="Phobius"/>
    </source>
</evidence>
<evidence type="ECO:0000313" key="2">
    <source>
        <dbReference type="EMBL" id="OMJ90954.1"/>
    </source>
</evidence>
<keyword evidence="1" id="KW-0812">Transmembrane</keyword>
<reference evidence="2 3" key="1">
    <citation type="submission" date="2016-11" db="EMBL/GenBank/DDBJ databases">
        <title>The macronuclear genome of Stentor coeruleus: a giant cell with tiny introns.</title>
        <authorList>
            <person name="Slabodnick M."/>
            <person name="Ruby J.G."/>
            <person name="Reiff S.B."/>
            <person name="Swart E.C."/>
            <person name="Gosai S."/>
            <person name="Prabakaran S."/>
            <person name="Witkowska E."/>
            <person name="Larue G.E."/>
            <person name="Fisher S."/>
            <person name="Freeman R.M."/>
            <person name="Gunawardena J."/>
            <person name="Chu W."/>
            <person name="Stover N.A."/>
            <person name="Gregory B.D."/>
            <person name="Nowacki M."/>
            <person name="Derisi J."/>
            <person name="Roy S.W."/>
            <person name="Marshall W.F."/>
            <person name="Sood P."/>
        </authorList>
    </citation>
    <scope>NUCLEOTIDE SEQUENCE [LARGE SCALE GENOMIC DNA]</scope>
    <source>
        <strain evidence="2">WM001</strain>
    </source>
</reference>
<dbReference type="Proteomes" id="UP000187209">
    <property type="component" value="Unassembled WGS sequence"/>
</dbReference>